<feature type="domain" description="Anoctamin transmembrane" evidence="6">
    <location>
        <begin position="175"/>
        <end position="631"/>
    </location>
</feature>
<keyword evidence="4 5" id="KW-0472">Membrane</keyword>
<dbReference type="PANTHER" id="PTHR12308">
    <property type="entry name" value="ANOCTAMIN"/>
    <property type="match status" value="1"/>
</dbReference>
<protein>
    <recommendedName>
        <fullName evidence="10">DUF590-domain-containing protein</fullName>
    </recommendedName>
</protein>
<dbReference type="InterPro" id="IPR049452">
    <property type="entry name" value="Anoctamin_TM"/>
</dbReference>
<dbReference type="InterPro" id="IPR049456">
    <property type="entry name" value="Anoctamin_N_fung"/>
</dbReference>
<feature type="transmembrane region" description="Helical" evidence="5">
    <location>
        <begin position="562"/>
        <end position="583"/>
    </location>
</feature>
<feature type="transmembrane region" description="Helical" evidence="5">
    <location>
        <begin position="437"/>
        <end position="458"/>
    </location>
</feature>
<feature type="transmembrane region" description="Helical" evidence="5">
    <location>
        <begin position="183"/>
        <end position="211"/>
    </location>
</feature>
<dbReference type="AlphaFoldDB" id="A0A2S4PL90"/>
<accession>A0A2S4PL90</accession>
<evidence type="ECO:0008006" key="10">
    <source>
        <dbReference type="Google" id="ProtNLM"/>
    </source>
</evidence>
<dbReference type="EMBL" id="PEDP01002260">
    <property type="protein sequence ID" value="POS82783.1"/>
    <property type="molecule type" value="Genomic_DNA"/>
</dbReference>
<feature type="transmembrane region" description="Helical" evidence="5">
    <location>
        <begin position="290"/>
        <end position="314"/>
    </location>
</feature>
<keyword evidence="9" id="KW-1185">Reference proteome</keyword>
<evidence type="ECO:0000259" key="7">
    <source>
        <dbReference type="Pfam" id="PF20877"/>
    </source>
</evidence>
<dbReference type="OrthoDB" id="296386at2759"/>
<evidence type="ECO:0000313" key="8">
    <source>
        <dbReference type="EMBL" id="POS82783.1"/>
    </source>
</evidence>
<dbReference type="Proteomes" id="UP000237438">
    <property type="component" value="Unassembled WGS sequence"/>
</dbReference>
<comment type="caution">
    <text evidence="8">The sequence shown here is derived from an EMBL/GenBank/DDBJ whole genome shotgun (WGS) entry which is preliminary data.</text>
</comment>
<evidence type="ECO:0000313" key="9">
    <source>
        <dbReference type="Proteomes" id="UP000237438"/>
    </source>
</evidence>
<keyword evidence="3 5" id="KW-1133">Transmembrane helix</keyword>
<reference evidence="8 9" key="1">
    <citation type="submission" date="2017-10" db="EMBL/GenBank/DDBJ databases">
        <title>Development of genomic resources for the powdery mildew, Erysiphe pulchra.</title>
        <authorList>
            <person name="Wadl P.A."/>
            <person name="Mack B.M."/>
            <person name="Moore G."/>
            <person name="Beltz S.B."/>
        </authorList>
    </citation>
    <scope>NUCLEOTIDE SEQUENCE [LARGE SCALE GENOMIC DNA]</scope>
    <source>
        <strain evidence="8">Cflorida</strain>
    </source>
</reference>
<feature type="transmembrane region" description="Helical" evidence="5">
    <location>
        <begin position="512"/>
        <end position="531"/>
    </location>
</feature>
<feature type="transmembrane region" description="Helical" evidence="5">
    <location>
        <begin position="326"/>
        <end position="345"/>
    </location>
</feature>
<organism evidence="8 9">
    <name type="scientific">Erysiphe pulchra</name>
    <dbReference type="NCBI Taxonomy" id="225359"/>
    <lineage>
        <taxon>Eukaryota</taxon>
        <taxon>Fungi</taxon>
        <taxon>Dikarya</taxon>
        <taxon>Ascomycota</taxon>
        <taxon>Pezizomycotina</taxon>
        <taxon>Leotiomycetes</taxon>
        <taxon>Erysiphales</taxon>
        <taxon>Erysiphaceae</taxon>
        <taxon>Erysiphe</taxon>
    </lineage>
</organism>
<dbReference type="PANTHER" id="PTHR12308:SF73">
    <property type="entry name" value="ANOCTAMIN"/>
    <property type="match status" value="1"/>
</dbReference>
<name>A0A2S4PL90_9PEZI</name>
<dbReference type="STRING" id="225359.A0A2S4PL90"/>
<feature type="transmembrane region" description="Helical" evidence="5">
    <location>
        <begin position="217"/>
        <end position="233"/>
    </location>
</feature>
<dbReference type="GO" id="GO:0032541">
    <property type="term" value="C:cortical endoplasmic reticulum"/>
    <property type="evidence" value="ECO:0007669"/>
    <property type="project" value="TreeGrafter"/>
</dbReference>
<dbReference type="Pfam" id="PF20877">
    <property type="entry name" value="Anoctamin_N"/>
    <property type="match status" value="1"/>
</dbReference>
<dbReference type="GO" id="GO:0016020">
    <property type="term" value="C:membrane"/>
    <property type="evidence" value="ECO:0007669"/>
    <property type="project" value="UniProtKB-SubCell"/>
</dbReference>
<dbReference type="InterPro" id="IPR007632">
    <property type="entry name" value="Anoctamin"/>
</dbReference>
<keyword evidence="2 5" id="KW-0812">Transmembrane</keyword>
<sequence length="723" mass="83709">MVFSDSISHEFSRPKFDVDYVIRYNVADTTKHQAEIQFAKLIEALQDVGLMTETRYGGYGFILIFVKIASLQNLQDRVFRSRLSLWLYDVQNEIPIQSMQRNLRDLSITEAERLRTIYSLITSSKTEGGIGITPNNGDWKNVESIFPLHNNEFNKELIKKLNSRYIVDAKTLTEIKDHFGERIALYFAFLQSYLIFLIFPAAIGLFAWIFLGRYSPIFAGFNTLWCIIFVEFWKKQEKIFASQWKSHDDSINGYQYPELEHMITSNDPLVGKRIRKLYLIKQLFRQILQIPFVIAAVIILGGLIATCFGIEIFITELYSGHFKKYMVLLPSIILSTMMPIVSALLKKSALKLTNFENYETRSSYETSMVQKIFVLNFISSYLPIFLTAFVYVPFGQVLAPHLNYFNLIFKNSSNANNQIVSQENVFQINPDRLKSQVIYFTVTAQILNFGLEVIFPFIRRKLFSRIRNVHDYTNRELVGNPSEFSFLAQVRKEADMNKYDVTSDFREMIVQFGYLSLFSVIWPLTAISFLINNWIEIRSDAIKITMETQRPIPWQTVSIRPWINALGFLSWLGSLTTAALVYLFSENVMGSDGTPDNMKAWRLLLAIFISEHIYLATKLVVKKLISNLYSSEYGAEKSERLKSRKIFEKIINENTIGKASSQKIHKGVETNESVSRDYISNHHQEDGKHQFWRCQFNATETIELGKNYISMVIFLKIRITATG</sequence>
<proteinExistence type="predicted"/>
<evidence type="ECO:0000256" key="2">
    <source>
        <dbReference type="ARBA" id="ARBA00022692"/>
    </source>
</evidence>
<evidence type="ECO:0000256" key="5">
    <source>
        <dbReference type="SAM" id="Phobius"/>
    </source>
</evidence>
<evidence type="ECO:0000259" key="6">
    <source>
        <dbReference type="Pfam" id="PF04547"/>
    </source>
</evidence>
<comment type="subcellular location">
    <subcellularLocation>
        <location evidence="1">Membrane</location>
        <topology evidence="1">Multi-pass membrane protein</topology>
    </subcellularLocation>
</comment>
<evidence type="ECO:0000256" key="3">
    <source>
        <dbReference type="ARBA" id="ARBA00022989"/>
    </source>
</evidence>
<evidence type="ECO:0000256" key="4">
    <source>
        <dbReference type="ARBA" id="ARBA00023136"/>
    </source>
</evidence>
<gene>
    <name evidence="8" type="ORF">EPUL_003547</name>
</gene>
<feature type="domain" description="Anoctamin alpha-beta plait" evidence="7">
    <location>
        <begin position="17"/>
        <end position="142"/>
    </location>
</feature>
<dbReference type="Pfam" id="PF04547">
    <property type="entry name" value="Anoctamin"/>
    <property type="match status" value="1"/>
</dbReference>
<evidence type="ECO:0000256" key="1">
    <source>
        <dbReference type="ARBA" id="ARBA00004141"/>
    </source>
</evidence>
<feature type="transmembrane region" description="Helical" evidence="5">
    <location>
        <begin position="372"/>
        <end position="394"/>
    </location>
</feature>
<dbReference type="GO" id="GO:0005254">
    <property type="term" value="F:chloride channel activity"/>
    <property type="evidence" value="ECO:0007669"/>
    <property type="project" value="TreeGrafter"/>
</dbReference>